<protein>
    <submittedName>
        <fullName evidence="1">Uncharacterized protein</fullName>
    </submittedName>
</protein>
<proteinExistence type="predicted"/>
<dbReference type="EMBL" id="SJPV01000004">
    <property type="protein sequence ID" value="TWU38335.1"/>
    <property type="molecule type" value="Genomic_DNA"/>
</dbReference>
<sequence>MISPVPASAKFIDNRYYIRGGSMVRDADGKCHLSLQSLKKPKKRLTLSTSRSL</sequence>
<reference evidence="1 2" key="1">
    <citation type="submission" date="2019-02" db="EMBL/GenBank/DDBJ databases">
        <title>Deep-cultivation of Planctomycetes and their phenomic and genomic characterization uncovers novel biology.</title>
        <authorList>
            <person name="Wiegand S."/>
            <person name="Jogler M."/>
            <person name="Boedeker C."/>
            <person name="Pinto D."/>
            <person name="Vollmers J."/>
            <person name="Rivas-Marin E."/>
            <person name="Kohn T."/>
            <person name="Peeters S.H."/>
            <person name="Heuer A."/>
            <person name="Rast P."/>
            <person name="Oberbeckmann S."/>
            <person name="Bunk B."/>
            <person name="Jeske O."/>
            <person name="Meyerdierks A."/>
            <person name="Storesund J.E."/>
            <person name="Kallscheuer N."/>
            <person name="Luecker S."/>
            <person name="Lage O.M."/>
            <person name="Pohl T."/>
            <person name="Merkel B.J."/>
            <person name="Hornburger P."/>
            <person name="Mueller R.-W."/>
            <person name="Bruemmer F."/>
            <person name="Labrenz M."/>
            <person name="Spormann A.M."/>
            <person name="Op Den Camp H."/>
            <person name="Overmann J."/>
            <person name="Amann R."/>
            <person name="Jetten M.S.M."/>
            <person name="Mascher T."/>
            <person name="Medema M.H."/>
            <person name="Devos D.P."/>
            <person name="Kaster A.-K."/>
            <person name="Ovreas L."/>
            <person name="Rohde M."/>
            <person name="Galperin M.Y."/>
            <person name="Jogler C."/>
        </authorList>
    </citation>
    <scope>NUCLEOTIDE SEQUENCE [LARGE SCALE GENOMIC DNA]</scope>
    <source>
        <strain evidence="1 2">Poly41</strain>
    </source>
</reference>
<dbReference type="Proteomes" id="UP000319143">
    <property type="component" value="Unassembled WGS sequence"/>
</dbReference>
<evidence type="ECO:0000313" key="2">
    <source>
        <dbReference type="Proteomes" id="UP000319143"/>
    </source>
</evidence>
<evidence type="ECO:0000313" key="1">
    <source>
        <dbReference type="EMBL" id="TWU38335.1"/>
    </source>
</evidence>
<dbReference type="AlphaFoldDB" id="A0A5C6DQ26"/>
<accession>A0A5C6DQ26</accession>
<organism evidence="1 2">
    <name type="scientific">Novipirellula artificiosorum</name>
    <dbReference type="NCBI Taxonomy" id="2528016"/>
    <lineage>
        <taxon>Bacteria</taxon>
        <taxon>Pseudomonadati</taxon>
        <taxon>Planctomycetota</taxon>
        <taxon>Planctomycetia</taxon>
        <taxon>Pirellulales</taxon>
        <taxon>Pirellulaceae</taxon>
        <taxon>Novipirellula</taxon>
    </lineage>
</organism>
<gene>
    <name evidence="1" type="ORF">Poly41_28110</name>
</gene>
<keyword evidence="2" id="KW-1185">Reference proteome</keyword>
<comment type="caution">
    <text evidence="1">The sequence shown here is derived from an EMBL/GenBank/DDBJ whole genome shotgun (WGS) entry which is preliminary data.</text>
</comment>
<name>A0A5C6DQ26_9BACT</name>